<dbReference type="EnsemblMetazoa" id="XM_011666393">
    <property type="protein sequence ID" value="XP_011664695"/>
    <property type="gene ID" value="LOC592042"/>
</dbReference>
<dbReference type="FunFam" id="3.10.250.10:FF:000006">
    <property type="entry name" value="neurotrypsin isoform X2"/>
    <property type="match status" value="1"/>
</dbReference>
<dbReference type="PRINTS" id="PR00023">
    <property type="entry name" value="ZPELLUCIDA"/>
</dbReference>
<dbReference type="RefSeq" id="XP_011664695.2">
    <property type="nucleotide sequence ID" value="XM_011666393.2"/>
</dbReference>
<dbReference type="GeneID" id="592042"/>
<dbReference type="Pfam" id="PF00100">
    <property type="entry name" value="Zona_pellucida"/>
    <property type="match status" value="1"/>
</dbReference>
<feature type="domain" description="ZP" evidence="8">
    <location>
        <begin position="185"/>
        <end position="434"/>
    </location>
</feature>
<dbReference type="GO" id="GO:0016020">
    <property type="term" value="C:membrane"/>
    <property type="evidence" value="ECO:0007669"/>
    <property type="project" value="InterPro"/>
</dbReference>
<dbReference type="Gene3D" id="2.60.40.3210">
    <property type="entry name" value="Zona pellucida, ZP-N domain"/>
    <property type="match status" value="1"/>
</dbReference>
<evidence type="ECO:0000313" key="9">
    <source>
        <dbReference type="EnsemblMetazoa" id="XP_011664695"/>
    </source>
</evidence>
<dbReference type="Pfam" id="PF00530">
    <property type="entry name" value="SRCR"/>
    <property type="match status" value="1"/>
</dbReference>
<dbReference type="InterPro" id="IPR001507">
    <property type="entry name" value="ZP_dom"/>
</dbReference>
<dbReference type="OMA" id="HLGYCEY"/>
<dbReference type="InterPro" id="IPR048290">
    <property type="entry name" value="ZP_chr"/>
</dbReference>
<dbReference type="SMART" id="SM00202">
    <property type="entry name" value="SR"/>
    <property type="match status" value="1"/>
</dbReference>
<evidence type="ECO:0000256" key="6">
    <source>
        <dbReference type="SAM" id="Phobius"/>
    </source>
</evidence>
<dbReference type="InterPro" id="IPR055356">
    <property type="entry name" value="ZP-N"/>
</dbReference>
<organism evidence="9 10">
    <name type="scientific">Strongylocentrotus purpuratus</name>
    <name type="common">Purple sea urchin</name>
    <dbReference type="NCBI Taxonomy" id="7668"/>
    <lineage>
        <taxon>Eukaryota</taxon>
        <taxon>Metazoa</taxon>
        <taxon>Echinodermata</taxon>
        <taxon>Eleutherozoa</taxon>
        <taxon>Echinozoa</taxon>
        <taxon>Echinoidea</taxon>
        <taxon>Euechinoidea</taxon>
        <taxon>Echinacea</taxon>
        <taxon>Camarodonta</taxon>
        <taxon>Echinidea</taxon>
        <taxon>Strongylocentrotidae</taxon>
        <taxon>Strongylocentrotus</taxon>
    </lineage>
</organism>
<evidence type="ECO:0000256" key="1">
    <source>
        <dbReference type="ARBA" id="ARBA00022729"/>
    </source>
</evidence>
<dbReference type="FunCoup" id="A0A7M7HGG1">
    <property type="interactions" value="620"/>
</dbReference>
<feature type="disulfide bond" evidence="5">
    <location>
        <begin position="103"/>
        <end position="167"/>
    </location>
</feature>
<keyword evidence="1" id="KW-0732">Signal</keyword>
<evidence type="ECO:0000256" key="2">
    <source>
        <dbReference type="ARBA" id="ARBA00022737"/>
    </source>
</evidence>
<name>A0A7M7HGG1_STRPU</name>
<evidence type="ECO:0008006" key="11">
    <source>
        <dbReference type="Google" id="ProtNLM"/>
    </source>
</evidence>
<dbReference type="PANTHER" id="PTHR14002">
    <property type="entry name" value="ENDOGLIN/TGF-BETA RECEPTOR TYPE III"/>
    <property type="match status" value="1"/>
</dbReference>
<evidence type="ECO:0000259" key="7">
    <source>
        <dbReference type="PROSITE" id="PS50287"/>
    </source>
</evidence>
<evidence type="ECO:0000256" key="5">
    <source>
        <dbReference type="PROSITE-ProRule" id="PRU00196"/>
    </source>
</evidence>
<dbReference type="InParanoid" id="A0A7M7HGG1"/>
<proteinExistence type="predicted"/>
<feature type="transmembrane region" description="Helical" evidence="6">
    <location>
        <begin position="481"/>
        <end position="504"/>
    </location>
</feature>
<dbReference type="PROSITE" id="PS51034">
    <property type="entry name" value="ZP_2"/>
    <property type="match status" value="1"/>
</dbReference>
<reference evidence="10" key="1">
    <citation type="submission" date="2015-02" db="EMBL/GenBank/DDBJ databases">
        <title>Genome sequencing for Strongylocentrotus purpuratus.</title>
        <authorList>
            <person name="Murali S."/>
            <person name="Liu Y."/>
            <person name="Vee V."/>
            <person name="English A."/>
            <person name="Wang M."/>
            <person name="Skinner E."/>
            <person name="Han Y."/>
            <person name="Muzny D.M."/>
            <person name="Worley K.C."/>
            <person name="Gibbs R.A."/>
        </authorList>
    </citation>
    <scope>NUCLEOTIDE SEQUENCE</scope>
</reference>
<dbReference type="Pfam" id="PF23344">
    <property type="entry name" value="ZP-N"/>
    <property type="match status" value="1"/>
</dbReference>
<sequence length="525" mass="58637">MVHLATSIAPWDLAVVDDSILWTDTTKDAIGVTSTDSSSGYSFYYRSTFKDLRGIHVYREEIPTTTEVNPTTHQANTVRLVNGNETHEGRVEVFHNGSWGTVCDDYWGIEDARVVCRSLGYRDALSAPSQARFGQGSGPIWMDDVNCWGNETHIFDCPHYGFGNHDCGHGDDASVVCLPNQADLTCDSVSMTLIMDRTLLEISEDARDVHFKDESCVGYDHDSEHVAITTMYDRCGTTQEQHDNYILFTNMVTHYKPRPENGTNELLTREHYLHIPVTCYLERSRVLGESFLPEANLYLFEEVGYGEFSLNLDRYTNPGFHQPANDSGKVTLGKPLYFGVRLTSVTNLTLLIESCWATGSPDPRDDHRYDIIENGCAVDSTTVIFNWASPTFKGFSIDAFAFIGDYDKVYVHCSILICDNNDSGTRCAQGCLARARRSLQSTGSRSKPHTITNGPLSDASRSQRDMLLDSVDDGPESHDSLMIVAVSALCVLIALTVIMVLLLVRTRRPRPEQIGYRRVGVTEQD</sequence>
<dbReference type="Proteomes" id="UP000007110">
    <property type="component" value="Unassembled WGS sequence"/>
</dbReference>
<feature type="disulfide bond" evidence="5">
    <location>
        <begin position="147"/>
        <end position="157"/>
    </location>
</feature>
<dbReference type="PROSITE" id="PS50287">
    <property type="entry name" value="SRCR_2"/>
    <property type="match status" value="1"/>
</dbReference>
<dbReference type="Gene3D" id="3.10.250.10">
    <property type="entry name" value="SRCR-like domain"/>
    <property type="match status" value="1"/>
</dbReference>
<dbReference type="PRINTS" id="PR00258">
    <property type="entry name" value="SPERACTRCPTR"/>
</dbReference>
<keyword evidence="3 5" id="KW-1015">Disulfide bond</keyword>
<evidence type="ECO:0000256" key="4">
    <source>
        <dbReference type="ARBA" id="ARBA00023180"/>
    </source>
</evidence>
<dbReference type="InterPro" id="IPR001190">
    <property type="entry name" value="SRCR"/>
</dbReference>
<dbReference type="PROSITE" id="PS00420">
    <property type="entry name" value="SRCR_1"/>
    <property type="match status" value="1"/>
</dbReference>
<dbReference type="InterPro" id="IPR042235">
    <property type="entry name" value="ZP-C_dom"/>
</dbReference>
<dbReference type="SMART" id="SM00241">
    <property type="entry name" value="ZP"/>
    <property type="match status" value="1"/>
</dbReference>
<keyword evidence="6" id="KW-1133">Transmembrane helix</keyword>
<feature type="domain" description="SRCR" evidence="7">
    <location>
        <begin position="78"/>
        <end position="178"/>
    </location>
</feature>
<keyword evidence="2" id="KW-0677">Repeat</keyword>
<evidence type="ECO:0000259" key="8">
    <source>
        <dbReference type="PROSITE" id="PS51034"/>
    </source>
</evidence>
<keyword evidence="10" id="KW-1185">Reference proteome</keyword>
<keyword evidence="6" id="KW-0472">Membrane</keyword>
<protein>
    <recommendedName>
        <fullName evidence="11">Deleted in malignant brain tumors 1 protein-like</fullName>
    </recommendedName>
</protein>
<dbReference type="InterPro" id="IPR055355">
    <property type="entry name" value="ZP-C"/>
</dbReference>
<dbReference type="KEGG" id="spu:592042"/>
<dbReference type="SUPFAM" id="SSF56487">
    <property type="entry name" value="SRCR-like"/>
    <property type="match status" value="1"/>
</dbReference>
<keyword evidence="6" id="KW-0812">Transmembrane</keyword>
<reference evidence="9" key="2">
    <citation type="submission" date="2021-01" db="UniProtKB">
        <authorList>
            <consortium name="EnsemblMetazoa"/>
        </authorList>
    </citation>
    <scope>IDENTIFICATION</scope>
</reference>
<feature type="disulfide bond" evidence="5">
    <location>
        <begin position="116"/>
        <end position="177"/>
    </location>
</feature>
<dbReference type="AlphaFoldDB" id="A0A7M7HGG1"/>
<dbReference type="Gene3D" id="2.60.40.4100">
    <property type="entry name" value="Zona pellucida, ZP-C domain"/>
    <property type="match status" value="1"/>
</dbReference>
<accession>A0A7M7HGG1</accession>
<evidence type="ECO:0000256" key="3">
    <source>
        <dbReference type="ARBA" id="ARBA00023157"/>
    </source>
</evidence>
<dbReference type="InterPro" id="IPR036772">
    <property type="entry name" value="SRCR-like_dom_sf"/>
</dbReference>
<evidence type="ECO:0000313" key="10">
    <source>
        <dbReference type="Proteomes" id="UP000007110"/>
    </source>
</evidence>
<dbReference type="PANTHER" id="PTHR14002:SF43">
    <property type="entry name" value="DELTA-LIKE PROTEIN"/>
    <property type="match status" value="1"/>
</dbReference>
<dbReference type="OrthoDB" id="2015116at2759"/>
<keyword evidence="4" id="KW-0325">Glycoprotein</keyword>